<evidence type="ECO:0000313" key="3">
    <source>
        <dbReference type="WBParaSite" id="SVE_1783400.1"/>
    </source>
</evidence>
<reference evidence="3" key="2">
    <citation type="submission" date="2015-08" db="UniProtKB">
        <authorList>
            <consortium name="WormBaseParasite"/>
        </authorList>
    </citation>
    <scope>IDENTIFICATION</scope>
</reference>
<accession>A0A0K0FZF5</accession>
<feature type="region of interest" description="Disordered" evidence="1">
    <location>
        <begin position="62"/>
        <end position="99"/>
    </location>
</feature>
<evidence type="ECO:0000313" key="2">
    <source>
        <dbReference type="Proteomes" id="UP000035680"/>
    </source>
</evidence>
<protein>
    <submittedName>
        <fullName evidence="3">Ion_trans_N domain-containing protein</fullName>
    </submittedName>
</protein>
<dbReference type="WBParaSite" id="SVE_1783400.1">
    <property type="protein sequence ID" value="SVE_1783400.1"/>
    <property type="gene ID" value="SVE_1783400"/>
</dbReference>
<evidence type="ECO:0000256" key="1">
    <source>
        <dbReference type="SAM" id="MobiDB-lite"/>
    </source>
</evidence>
<feature type="compositionally biased region" description="Basic and acidic residues" evidence="1">
    <location>
        <begin position="88"/>
        <end position="99"/>
    </location>
</feature>
<organism evidence="2 3">
    <name type="scientific">Strongyloides venezuelensis</name>
    <name type="common">Threadworm</name>
    <dbReference type="NCBI Taxonomy" id="75913"/>
    <lineage>
        <taxon>Eukaryota</taxon>
        <taxon>Metazoa</taxon>
        <taxon>Ecdysozoa</taxon>
        <taxon>Nematoda</taxon>
        <taxon>Chromadorea</taxon>
        <taxon>Rhabditida</taxon>
        <taxon>Tylenchina</taxon>
        <taxon>Panagrolaimomorpha</taxon>
        <taxon>Strongyloidoidea</taxon>
        <taxon>Strongyloididae</taxon>
        <taxon>Strongyloides</taxon>
    </lineage>
</organism>
<feature type="compositionally biased region" description="Basic and acidic residues" evidence="1">
    <location>
        <begin position="64"/>
        <end position="78"/>
    </location>
</feature>
<sequence length="99" mass="11351">MLSKPALDPSSAGQDWTAGHMFCKSNFILNYKTQSMRQRNYFKSTIRRLFGKVHSGNLNLGDEEERKHLIPVDNDQTKKINNINSRQSTHETPDKVNSS</sequence>
<reference evidence="2" key="1">
    <citation type="submission" date="2014-07" db="EMBL/GenBank/DDBJ databases">
        <authorList>
            <person name="Martin A.A"/>
            <person name="De Silva N."/>
        </authorList>
    </citation>
    <scope>NUCLEOTIDE SEQUENCE</scope>
</reference>
<proteinExistence type="predicted"/>
<name>A0A0K0FZF5_STRVS</name>
<dbReference type="AlphaFoldDB" id="A0A0K0FZF5"/>
<keyword evidence="2" id="KW-1185">Reference proteome</keyword>
<dbReference type="Proteomes" id="UP000035680">
    <property type="component" value="Unassembled WGS sequence"/>
</dbReference>